<dbReference type="PROSITE" id="PS00018">
    <property type="entry name" value="EF_HAND_1"/>
    <property type="match status" value="1"/>
</dbReference>
<accession>A0A7L5BST7</accession>
<keyword evidence="4" id="KW-1185">Reference proteome</keyword>
<dbReference type="SUPFAM" id="SSF48452">
    <property type="entry name" value="TPR-like"/>
    <property type="match status" value="2"/>
</dbReference>
<evidence type="ECO:0000313" key="3">
    <source>
        <dbReference type="EMBL" id="QIE54062.1"/>
    </source>
</evidence>
<feature type="domain" description="CHAT" evidence="2">
    <location>
        <begin position="523"/>
        <end position="874"/>
    </location>
</feature>
<dbReference type="PROSITE" id="PS50005">
    <property type="entry name" value="TPR"/>
    <property type="match status" value="1"/>
</dbReference>
<evidence type="ECO:0000259" key="2">
    <source>
        <dbReference type="Pfam" id="PF12770"/>
    </source>
</evidence>
<dbReference type="Gene3D" id="1.25.40.10">
    <property type="entry name" value="Tetratricopeptide repeat domain"/>
    <property type="match status" value="1"/>
</dbReference>
<dbReference type="InterPro" id="IPR018247">
    <property type="entry name" value="EF_Hand_1_Ca_BS"/>
</dbReference>
<dbReference type="Pfam" id="PF12770">
    <property type="entry name" value="CHAT"/>
    <property type="match status" value="1"/>
</dbReference>
<sequence length="885" mass="93844">MLKYPVSVLSGLALLAGCAAQKSDDAATPLALLANDEGALCDRVDELLLKGQRNSFGLRFAEAENAFSELLSIYSLEPVNQRCPDRPSQAFVLMNQALAHSSQERFATADGLFARAEGLLRDGAEVPPERLTRERTLYTAYRAQDLLNRSAVIGAREFAEAAANSFPEEGVGAAFGASFDDLLIGGSDEARRSIVDEASNSHARAHILLLEGDLPGATEAINYALDLVNLVPRSAAVYRPRFLAERALIDYEKRDYDAARADAREAADSFAALLPRSPLEARARTSLGRALAALGRIDESLEEYERGFRVYEETPVIVEFKALWPFFRLGLAEAEKNPARREEYAARMFRAAQVIRRSITAQTVSGAAALLGQGDDAKAGAVRAWRTAEEKYATLKALQIIQLQDPLNQSEQTERLAREVADAGAEVERLRAARDRIAPEYQSAIASPVSLGEVQTALRPDEAMVQIVSGEPRSMIFVISKTGVTARSIKATEGQFAVLVASLRQAVTVGAGGVAPVFRADFAHILYKLIFGEVTDELAGFDKLVVSTSGALQSFPLELLVTTAPGSANAADWALRGDYTGLRWLSADKAISYVPSPRNLVDIRLRAGLSAAPRAIAAYGNFAPGVDPEKVLRLNDLPPNCIGLARAIDTVGSLPGTEAEVAAVGAIFGADGEVATGADFTEEALKAASAAGRLAEFKVLHFATHGILWPTPDCFTDPALTVSATGDPDSDGLLSATEIRAFNLDAQLIVLSACNTASTYLASLGRNAGARGDVGTGGAGPTTAARIIRESGAGGESLSGLARAFFSAGARTVLATHWPVADAETTRLIAFFFERLKGGGVSFAEALREAQARLRGAPATSHPIFWGPFVLIGDGGLGLGGAGRS</sequence>
<evidence type="ECO:0000313" key="4">
    <source>
        <dbReference type="Proteomes" id="UP000503336"/>
    </source>
</evidence>
<dbReference type="AlphaFoldDB" id="A0A7L5BST7"/>
<proteinExistence type="predicted"/>
<protein>
    <submittedName>
        <fullName evidence="3">CHAT domain-containing protein</fullName>
    </submittedName>
</protein>
<dbReference type="KEGG" id="hdh:G5B40_00560"/>
<dbReference type="InterPro" id="IPR019734">
    <property type="entry name" value="TPR_rpt"/>
</dbReference>
<dbReference type="PROSITE" id="PS51257">
    <property type="entry name" value="PROKAR_LIPOPROTEIN"/>
    <property type="match status" value="1"/>
</dbReference>
<dbReference type="EMBL" id="CP049056">
    <property type="protein sequence ID" value="QIE54062.1"/>
    <property type="molecule type" value="Genomic_DNA"/>
</dbReference>
<organism evidence="3 4">
    <name type="scientific">Pikeienuella piscinae</name>
    <dbReference type="NCBI Taxonomy" id="2748098"/>
    <lineage>
        <taxon>Bacteria</taxon>
        <taxon>Pseudomonadati</taxon>
        <taxon>Pseudomonadota</taxon>
        <taxon>Alphaproteobacteria</taxon>
        <taxon>Rhodobacterales</taxon>
        <taxon>Paracoccaceae</taxon>
        <taxon>Pikeienuella</taxon>
    </lineage>
</organism>
<dbReference type="InterPro" id="IPR011990">
    <property type="entry name" value="TPR-like_helical_dom_sf"/>
</dbReference>
<name>A0A7L5BST7_9RHOB</name>
<evidence type="ECO:0000256" key="1">
    <source>
        <dbReference type="PROSITE-ProRule" id="PRU00339"/>
    </source>
</evidence>
<dbReference type="RefSeq" id="WP_165093713.1">
    <property type="nucleotide sequence ID" value="NZ_CP049056.1"/>
</dbReference>
<reference evidence="3 4" key="1">
    <citation type="submission" date="2020-02" db="EMBL/GenBank/DDBJ databases">
        <title>complete genome sequence of Rhodobacteraceae bacterium.</title>
        <authorList>
            <person name="Park J."/>
            <person name="Kim Y.-S."/>
            <person name="Kim K.-H."/>
        </authorList>
    </citation>
    <scope>NUCLEOTIDE SEQUENCE [LARGE SCALE GENOMIC DNA]</scope>
    <source>
        <strain evidence="3 4">RR4-56</strain>
    </source>
</reference>
<feature type="repeat" description="TPR" evidence="1">
    <location>
        <begin position="281"/>
        <end position="314"/>
    </location>
</feature>
<keyword evidence="1" id="KW-0802">TPR repeat</keyword>
<dbReference type="InterPro" id="IPR024983">
    <property type="entry name" value="CHAT_dom"/>
</dbReference>
<gene>
    <name evidence="3" type="ORF">G5B40_00560</name>
</gene>
<dbReference type="Proteomes" id="UP000503336">
    <property type="component" value="Chromosome"/>
</dbReference>